<feature type="region of interest" description="Disordered" evidence="12">
    <location>
        <begin position="101"/>
        <end position="150"/>
    </location>
</feature>
<evidence type="ECO:0000256" key="6">
    <source>
        <dbReference type="ARBA" id="ARBA00022692"/>
    </source>
</evidence>
<proteinExistence type="inferred from homology"/>
<dbReference type="PRINTS" id="PR01651">
    <property type="entry name" value="SECGEXPORT"/>
</dbReference>
<dbReference type="NCBIfam" id="TIGR00810">
    <property type="entry name" value="secG"/>
    <property type="match status" value="1"/>
</dbReference>
<evidence type="ECO:0000256" key="11">
    <source>
        <dbReference type="RuleBase" id="RU365087"/>
    </source>
</evidence>
<evidence type="ECO:0000256" key="2">
    <source>
        <dbReference type="ARBA" id="ARBA00008445"/>
    </source>
</evidence>
<evidence type="ECO:0000313" key="14">
    <source>
        <dbReference type="Proteomes" id="UP000599009"/>
    </source>
</evidence>
<keyword evidence="7 11" id="KW-0653">Protein transport</keyword>
<accession>A0ABQ2EAX6</accession>
<sequence>MLQLILNIAFVLVAISLIALILMQRGAGAQAGSGFGGGASATVFGSRGASNFLSKSTKWLAIVFFALTLFMAFQATQLSRQAGPVAVDLGVMSEVPAAPATPAPAGAVPAAPDAVPAVPESTVPSVPEDRPPAASPPAQGESGQEVPQGG</sequence>
<dbReference type="PANTHER" id="PTHR34182:SF1">
    <property type="entry name" value="PROTEIN-EXPORT MEMBRANE PROTEIN SECG"/>
    <property type="match status" value="1"/>
</dbReference>
<comment type="subcellular location">
    <subcellularLocation>
        <location evidence="1 11">Cell membrane</location>
        <topology evidence="1 11">Multi-pass membrane protein</topology>
    </subcellularLocation>
</comment>
<evidence type="ECO:0000256" key="10">
    <source>
        <dbReference type="ARBA" id="ARBA00023136"/>
    </source>
</evidence>
<evidence type="ECO:0000256" key="3">
    <source>
        <dbReference type="ARBA" id="ARBA00017876"/>
    </source>
</evidence>
<reference evidence="14" key="1">
    <citation type="journal article" date="2019" name="Int. J. Syst. Evol. Microbiol.">
        <title>The Global Catalogue of Microorganisms (GCM) 10K type strain sequencing project: providing services to taxonomists for standard genome sequencing and annotation.</title>
        <authorList>
            <consortium name="The Broad Institute Genomics Platform"/>
            <consortium name="The Broad Institute Genome Sequencing Center for Infectious Disease"/>
            <person name="Wu L."/>
            <person name="Ma J."/>
        </authorList>
    </citation>
    <scope>NUCLEOTIDE SEQUENCE [LARGE SCALE GENOMIC DNA]</scope>
    <source>
        <strain evidence="14">CGMCC 1.8985</strain>
    </source>
</reference>
<dbReference type="InterPro" id="IPR004692">
    <property type="entry name" value="SecG"/>
</dbReference>
<comment type="similarity">
    <text evidence="2 11">Belongs to the SecG family.</text>
</comment>
<dbReference type="PANTHER" id="PTHR34182">
    <property type="entry name" value="PROTEIN-EXPORT MEMBRANE PROTEIN SECG"/>
    <property type="match status" value="1"/>
</dbReference>
<keyword evidence="9 11" id="KW-0811">Translocation</keyword>
<evidence type="ECO:0000256" key="12">
    <source>
        <dbReference type="SAM" id="MobiDB-lite"/>
    </source>
</evidence>
<gene>
    <name evidence="13" type="primary">secG</name>
    <name evidence="13" type="ORF">GCM10011394_11640</name>
</gene>
<protein>
    <recommendedName>
        <fullName evidence="3 11">Protein-export membrane protein SecG</fullName>
    </recommendedName>
</protein>
<keyword evidence="8 11" id="KW-1133">Transmembrane helix</keyword>
<organism evidence="13 14">
    <name type="scientific">Luteimonas terricola</name>
    <dbReference type="NCBI Taxonomy" id="645597"/>
    <lineage>
        <taxon>Bacteria</taxon>
        <taxon>Pseudomonadati</taxon>
        <taxon>Pseudomonadota</taxon>
        <taxon>Gammaproteobacteria</taxon>
        <taxon>Lysobacterales</taxon>
        <taxon>Lysobacteraceae</taxon>
        <taxon>Luteimonas</taxon>
    </lineage>
</organism>
<evidence type="ECO:0000313" key="13">
    <source>
        <dbReference type="EMBL" id="GGK04300.1"/>
    </source>
</evidence>
<evidence type="ECO:0000256" key="1">
    <source>
        <dbReference type="ARBA" id="ARBA00004651"/>
    </source>
</evidence>
<comment type="function">
    <text evidence="11">Involved in protein export. Participates in an early event of protein translocation.</text>
</comment>
<dbReference type="Proteomes" id="UP000599009">
    <property type="component" value="Unassembled WGS sequence"/>
</dbReference>
<evidence type="ECO:0000256" key="8">
    <source>
        <dbReference type="ARBA" id="ARBA00022989"/>
    </source>
</evidence>
<keyword evidence="5 11" id="KW-1003">Cell membrane</keyword>
<name>A0ABQ2EAX6_9GAMM</name>
<comment type="caution">
    <text evidence="11">Lacks conserved residue(s) required for the propagation of feature annotation.</text>
</comment>
<feature type="compositionally biased region" description="Low complexity" evidence="12">
    <location>
        <begin position="101"/>
        <end position="119"/>
    </location>
</feature>
<evidence type="ECO:0000256" key="9">
    <source>
        <dbReference type="ARBA" id="ARBA00023010"/>
    </source>
</evidence>
<evidence type="ECO:0000256" key="4">
    <source>
        <dbReference type="ARBA" id="ARBA00022448"/>
    </source>
</evidence>
<evidence type="ECO:0000256" key="5">
    <source>
        <dbReference type="ARBA" id="ARBA00022475"/>
    </source>
</evidence>
<keyword evidence="14" id="KW-1185">Reference proteome</keyword>
<dbReference type="Pfam" id="PF03840">
    <property type="entry name" value="SecG"/>
    <property type="match status" value="1"/>
</dbReference>
<keyword evidence="10 11" id="KW-0472">Membrane</keyword>
<comment type="caution">
    <text evidence="13">The sequence shown here is derived from an EMBL/GenBank/DDBJ whole genome shotgun (WGS) entry which is preliminary data.</text>
</comment>
<dbReference type="EMBL" id="BMME01000001">
    <property type="protein sequence ID" value="GGK04300.1"/>
    <property type="molecule type" value="Genomic_DNA"/>
</dbReference>
<keyword evidence="6 11" id="KW-0812">Transmembrane</keyword>
<evidence type="ECO:0000256" key="7">
    <source>
        <dbReference type="ARBA" id="ARBA00022927"/>
    </source>
</evidence>
<keyword evidence="4 11" id="KW-0813">Transport</keyword>
<dbReference type="RefSeq" id="WP_132984911.1">
    <property type="nucleotide sequence ID" value="NZ_BMME01000001.1"/>
</dbReference>
<feature type="transmembrane region" description="Helical" evidence="11">
    <location>
        <begin position="57"/>
        <end position="73"/>
    </location>
</feature>